<reference evidence="1 2" key="1">
    <citation type="submission" date="2024-02" db="EMBL/GenBank/DDBJ databases">
        <title>A draft genome for the cacao thread blight pathogen Marasmius crinis-equi.</title>
        <authorList>
            <person name="Cohen S.P."/>
            <person name="Baruah I.K."/>
            <person name="Amoako-Attah I."/>
            <person name="Bukari Y."/>
            <person name="Meinhardt L.W."/>
            <person name="Bailey B.A."/>
        </authorList>
    </citation>
    <scope>NUCLEOTIDE SEQUENCE [LARGE SCALE GENOMIC DNA]</scope>
    <source>
        <strain evidence="1 2">GH-76</strain>
    </source>
</reference>
<protein>
    <submittedName>
        <fullName evidence="1">Uncharacterized protein</fullName>
    </submittedName>
</protein>
<keyword evidence="2" id="KW-1185">Reference proteome</keyword>
<evidence type="ECO:0000313" key="1">
    <source>
        <dbReference type="EMBL" id="KAL0568732.1"/>
    </source>
</evidence>
<comment type="caution">
    <text evidence="1">The sequence shown here is derived from an EMBL/GenBank/DDBJ whole genome shotgun (WGS) entry which is preliminary data.</text>
</comment>
<proteinExistence type="predicted"/>
<gene>
    <name evidence="1" type="ORF">V5O48_013252</name>
</gene>
<sequence length="134" mass="15309">MLCHVKFELDGKMRVGEVHFYFQDMVQHQTEHCAMVSLFGDPHPILLSESNQTYTTMQHFQDIDVRVIEAKKIHSVVMMAPDPCYRHIIQDGTKNNRWFMAEKPGLKILALQGYNEAGDGELVQQESGTQSSKA</sequence>
<name>A0ABR3F111_9AGAR</name>
<dbReference type="EMBL" id="JBAHYK010001270">
    <property type="protein sequence ID" value="KAL0568732.1"/>
    <property type="molecule type" value="Genomic_DNA"/>
</dbReference>
<dbReference type="Proteomes" id="UP001465976">
    <property type="component" value="Unassembled WGS sequence"/>
</dbReference>
<evidence type="ECO:0000313" key="2">
    <source>
        <dbReference type="Proteomes" id="UP001465976"/>
    </source>
</evidence>
<accession>A0ABR3F111</accession>
<organism evidence="1 2">
    <name type="scientific">Marasmius crinis-equi</name>
    <dbReference type="NCBI Taxonomy" id="585013"/>
    <lineage>
        <taxon>Eukaryota</taxon>
        <taxon>Fungi</taxon>
        <taxon>Dikarya</taxon>
        <taxon>Basidiomycota</taxon>
        <taxon>Agaricomycotina</taxon>
        <taxon>Agaricomycetes</taxon>
        <taxon>Agaricomycetidae</taxon>
        <taxon>Agaricales</taxon>
        <taxon>Marasmiineae</taxon>
        <taxon>Marasmiaceae</taxon>
        <taxon>Marasmius</taxon>
    </lineage>
</organism>